<evidence type="ECO:0000313" key="2">
    <source>
        <dbReference type="Proteomes" id="UP000009183"/>
    </source>
</evidence>
<keyword evidence="2" id="KW-1185">Reference proteome</keyword>
<sequence>MMINTTSQVMIAIQFIYAVMSISSRAALLKGMSPRVFVVYRQAMATLAILHQLSISLSKHNHIVLILRYTKILFLLH</sequence>
<proteinExistence type="predicted"/>
<dbReference type="AlphaFoldDB" id="D7U1J2"/>
<reference evidence="2" key="1">
    <citation type="journal article" date="2007" name="Nature">
        <title>The grapevine genome sequence suggests ancestral hexaploidization in major angiosperm phyla.</title>
        <authorList>
            <consortium name="The French-Italian Public Consortium for Grapevine Genome Characterization."/>
            <person name="Jaillon O."/>
            <person name="Aury J.-M."/>
            <person name="Noel B."/>
            <person name="Policriti A."/>
            <person name="Clepet C."/>
            <person name="Casagrande A."/>
            <person name="Choisne N."/>
            <person name="Aubourg S."/>
            <person name="Vitulo N."/>
            <person name="Jubin C."/>
            <person name="Vezzi A."/>
            <person name="Legeai F."/>
            <person name="Hugueney P."/>
            <person name="Dasilva C."/>
            <person name="Horner D."/>
            <person name="Mica E."/>
            <person name="Jublot D."/>
            <person name="Poulain J."/>
            <person name="Bruyere C."/>
            <person name="Billault A."/>
            <person name="Segurens B."/>
            <person name="Gouyvenoux M."/>
            <person name="Ugarte E."/>
            <person name="Cattonaro F."/>
            <person name="Anthouard V."/>
            <person name="Vico V."/>
            <person name="Del Fabbro C."/>
            <person name="Alaux M."/>
            <person name="Di Gaspero G."/>
            <person name="Dumas V."/>
            <person name="Felice N."/>
            <person name="Paillard S."/>
            <person name="Juman I."/>
            <person name="Moroldo M."/>
            <person name="Scalabrin S."/>
            <person name="Canaguier A."/>
            <person name="Le Clainche I."/>
            <person name="Malacrida G."/>
            <person name="Durand E."/>
            <person name="Pesole G."/>
            <person name="Laucou V."/>
            <person name="Chatelet P."/>
            <person name="Merdinoglu D."/>
            <person name="Delledonne M."/>
            <person name="Pezzotti M."/>
            <person name="Lecharny A."/>
            <person name="Scarpelli C."/>
            <person name="Artiguenave F."/>
            <person name="Pe M.E."/>
            <person name="Valle G."/>
            <person name="Morgante M."/>
            <person name="Caboche M."/>
            <person name="Adam-Blondon A.-F."/>
            <person name="Weissenbach J."/>
            <person name="Quetier F."/>
            <person name="Wincker P."/>
        </authorList>
    </citation>
    <scope>NUCLEOTIDE SEQUENCE [LARGE SCALE GENOMIC DNA]</scope>
    <source>
        <strain evidence="2">cv. Pinot noir / PN40024</strain>
    </source>
</reference>
<organism evidence="1 2">
    <name type="scientific">Vitis vinifera</name>
    <name type="common">Grape</name>
    <dbReference type="NCBI Taxonomy" id="29760"/>
    <lineage>
        <taxon>Eukaryota</taxon>
        <taxon>Viridiplantae</taxon>
        <taxon>Streptophyta</taxon>
        <taxon>Embryophyta</taxon>
        <taxon>Tracheophyta</taxon>
        <taxon>Spermatophyta</taxon>
        <taxon>Magnoliopsida</taxon>
        <taxon>eudicotyledons</taxon>
        <taxon>Gunneridae</taxon>
        <taxon>Pentapetalae</taxon>
        <taxon>rosids</taxon>
        <taxon>Vitales</taxon>
        <taxon>Vitaceae</taxon>
        <taxon>Viteae</taxon>
        <taxon>Vitis</taxon>
    </lineage>
</organism>
<accession>D7U1J2</accession>
<evidence type="ECO:0000313" key="1">
    <source>
        <dbReference type="EMBL" id="CBI36608.3"/>
    </source>
</evidence>
<gene>
    <name evidence="1" type="ordered locus">VIT_11s0037g01160</name>
</gene>
<protein>
    <recommendedName>
        <fullName evidence="3">WAT1-related protein</fullName>
    </recommendedName>
</protein>
<dbReference type="PaxDb" id="29760-VIT_11s0037g01160.t01"/>
<dbReference type="Proteomes" id="UP000009183">
    <property type="component" value="Chromosome 11"/>
</dbReference>
<evidence type="ECO:0008006" key="3">
    <source>
        <dbReference type="Google" id="ProtNLM"/>
    </source>
</evidence>
<dbReference type="HOGENOM" id="CLU_2643062_0_0_1"/>
<name>D7U1J2_VITVI</name>
<dbReference type="InParanoid" id="D7U1J2"/>
<dbReference type="EMBL" id="FN596499">
    <property type="protein sequence ID" value="CBI36608.3"/>
    <property type="molecule type" value="Genomic_DNA"/>
</dbReference>